<feature type="transmembrane region" description="Helical" evidence="2">
    <location>
        <begin position="26"/>
        <end position="43"/>
    </location>
</feature>
<reference evidence="4" key="1">
    <citation type="submission" date="2016-11" db="EMBL/GenBank/DDBJ databases">
        <authorList>
            <person name="Varghese N."/>
            <person name="Submissions S."/>
        </authorList>
    </citation>
    <scope>NUCLEOTIDE SEQUENCE [LARGE SCALE GENOMIC DNA]</scope>
    <source>
        <strain evidence="4">DSM 19055</strain>
    </source>
</reference>
<evidence type="ECO:0000256" key="2">
    <source>
        <dbReference type="SAM" id="Phobius"/>
    </source>
</evidence>
<name>A0A1M5M5I1_9FLAO</name>
<evidence type="ECO:0000256" key="1">
    <source>
        <dbReference type="SAM" id="MobiDB-lite"/>
    </source>
</evidence>
<dbReference type="AlphaFoldDB" id="A0A1M5M5I1"/>
<keyword evidence="4" id="KW-1185">Reference proteome</keyword>
<keyword evidence="2" id="KW-0472">Membrane</keyword>
<feature type="region of interest" description="Disordered" evidence="1">
    <location>
        <begin position="1"/>
        <end position="20"/>
    </location>
</feature>
<dbReference type="STRING" id="421058.SAMN05421866_1334"/>
<proteinExistence type="predicted"/>
<dbReference type="RefSeq" id="WP_262484330.1">
    <property type="nucleotide sequence ID" value="NZ_FQWT01000001.1"/>
</dbReference>
<organism evidence="3 4">
    <name type="scientific">Chryseobacterium oranimense</name>
    <dbReference type="NCBI Taxonomy" id="421058"/>
    <lineage>
        <taxon>Bacteria</taxon>
        <taxon>Pseudomonadati</taxon>
        <taxon>Bacteroidota</taxon>
        <taxon>Flavobacteriia</taxon>
        <taxon>Flavobacteriales</taxon>
        <taxon>Weeksellaceae</taxon>
        <taxon>Chryseobacterium group</taxon>
        <taxon>Chryseobacterium</taxon>
    </lineage>
</organism>
<accession>A0A1M5M5I1</accession>
<evidence type="ECO:0000313" key="4">
    <source>
        <dbReference type="Proteomes" id="UP000184047"/>
    </source>
</evidence>
<keyword evidence="2" id="KW-1133">Transmembrane helix</keyword>
<sequence>MKGKEMFNYESFENQDSKKEKDTREIFVKILQIIVGFIMAVLHM</sequence>
<dbReference type="EMBL" id="FQWT01000001">
    <property type="protein sequence ID" value="SHG72500.1"/>
    <property type="molecule type" value="Genomic_DNA"/>
</dbReference>
<gene>
    <name evidence="3" type="ORF">SAMN05421866_1334</name>
</gene>
<evidence type="ECO:0000313" key="3">
    <source>
        <dbReference type="EMBL" id="SHG72500.1"/>
    </source>
</evidence>
<dbReference type="Proteomes" id="UP000184047">
    <property type="component" value="Unassembled WGS sequence"/>
</dbReference>
<keyword evidence="2" id="KW-0812">Transmembrane</keyword>
<protein>
    <submittedName>
        <fullName evidence="3">Uncharacterized protein</fullName>
    </submittedName>
</protein>